<feature type="compositionally biased region" description="Pro residues" evidence="1">
    <location>
        <begin position="37"/>
        <end position="48"/>
    </location>
</feature>
<evidence type="ECO:0000256" key="1">
    <source>
        <dbReference type="SAM" id="MobiDB-lite"/>
    </source>
</evidence>
<accession>A0A367LLL3</accession>
<gene>
    <name evidence="2" type="ORF">L249_6383</name>
</gene>
<feature type="compositionally biased region" description="Basic residues" evidence="1">
    <location>
        <begin position="17"/>
        <end position="30"/>
    </location>
</feature>
<feature type="region of interest" description="Disordered" evidence="1">
    <location>
        <begin position="1"/>
        <end position="56"/>
    </location>
</feature>
<comment type="caution">
    <text evidence="2">The sequence shown here is derived from an EMBL/GenBank/DDBJ whole genome shotgun (WGS) entry which is preliminary data.</text>
</comment>
<name>A0A367LLL3_9HYPO</name>
<evidence type="ECO:0000313" key="2">
    <source>
        <dbReference type="EMBL" id="RCI15324.1"/>
    </source>
</evidence>
<organism evidence="2 3">
    <name type="scientific">Ophiocordyceps polyrhachis-furcata BCC 54312</name>
    <dbReference type="NCBI Taxonomy" id="1330021"/>
    <lineage>
        <taxon>Eukaryota</taxon>
        <taxon>Fungi</taxon>
        <taxon>Dikarya</taxon>
        <taxon>Ascomycota</taxon>
        <taxon>Pezizomycotina</taxon>
        <taxon>Sordariomycetes</taxon>
        <taxon>Hypocreomycetidae</taxon>
        <taxon>Hypocreales</taxon>
        <taxon>Ophiocordycipitaceae</taxon>
        <taxon>Ophiocordyceps</taxon>
    </lineage>
</organism>
<dbReference type="Proteomes" id="UP000253664">
    <property type="component" value="Unassembled WGS sequence"/>
</dbReference>
<keyword evidence="3" id="KW-1185">Reference proteome</keyword>
<proteinExistence type="predicted"/>
<protein>
    <submittedName>
        <fullName evidence="2">Uncharacterized protein</fullName>
    </submittedName>
</protein>
<dbReference type="EMBL" id="LKCN02000003">
    <property type="protein sequence ID" value="RCI15324.1"/>
    <property type="molecule type" value="Genomic_DNA"/>
</dbReference>
<dbReference type="AlphaFoldDB" id="A0A367LLL3"/>
<reference evidence="2 3" key="1">
    <citation type="journal article" date="2015" name="BMC Genomics">
        <title>Insights from the genome of Ophiocordyceps polyrhachis-furcata to pathogenicity and host specificity in insect fungi.</title>
        <authorList>
            <person name="Wichadakul D."/>
            <person name="Kobmoo N."/>
            <person name="Ingsriswang S."/>
            <person name="Tangphatsornruang S."/>
            <person name="Chantasingh D."/>
            <person name="Luangsa-ard J.J."/>
            <person name="Eurwilaichitr L."/>
        </authorList>
    </citation>
    <scope>NUCLEOTIDE SEQUENCE [LARGE SCALE GENOMIC DNA]</scope>
    <source>
        <strain evidence="2 3">BCC 54312</strain>
    </source>
</reference>
<evidence type="ECO:0000313" key="3">
    <source>
        <dbReference type="Proteomes" id="UP000253664"/>
    </source>
</evidence>
<sequence>MKRHHMASMWSASGARGRCRHTKEKVRGRTGGRASREPPPPPPPPSPSTPRSDSVSDRPGLVFFLFRASDNQLRSRSRGEPGTVLTINKCRRLRRSAPRIEPGALGPAKECGEVIQLEMGRFMMSRTISTPIGVSAFVIGAVEASSRLSRGGYGRDPVPCKLVDDDAVYE</sequence>